<evidence type="ECO:0000256" key="1">
    <source>
        <dbReference type="SAM" id="Coils"/>
    </source>
</evidence>
<gene>
    <name evidence="4" type="primary">LOC107269508</name>
</gene>
<dbReference type="PANTHER" id="PTHR16151">
    <property type="entry name" value="HAUS AUGMIN-LIKE COMPLEX SUBUNIT 6"/>
    <property type="match status" value="1"/>
</dbReference>
<dbReference type="GO" id="GO:0051225">
    <property type="term" value="P:spindle assembly"/>
    <property type="evidence" value="ECO:0007669"/>
    <property type="project" value="InterPro"/>
</dbReference>
<dbReference type="InterPro" id="IPR026797">
    <property type="entry name" value="HAUS_6"/>
</dbReference>
<accession>A0AAJ7C1M9</accession>
<keyword evidence="3" id="KW-1185">Reference proteome</keyword>
<dbReference type="KEGG" id="ccin:107269508"/>
<dbReference type="GeneID" id="107269508"/>
<dbReference type="AlphaFoldDB" id="A0AAJ7C1M9"/>
<feature type="domain" description="HAUS augmin-like complex subunit 6 N-terminal" evidence="2">
    <location>
        <begin position="38"/>
        <end position="199"/>
    </location>
</feature>
<dbReference type="InterPro" id="IPR028163">
    <property type="entry name" value="HAUS_6_N"/>
</dbReference>
<dbReference type="GO" id="GO:0008017">
    <property type="term" value="F:microtubule binding"/>
    <property type="evidence" value="ECO:0007669"/>
    <property type="project" value="TreeGrafter"/>
</dbReference>
<protein>
    <submittedName>
        <fullName evidence="4">Uncharacterized protein LOC107269508 isoform X1</fullName>
    </submittedName>
</protein>
<evidence type="ECO:0000313" key="4">
    <source>
        <dbReference type="RefSeq" id="XP_015598899.1"/>
    </source>
</evidence>
<sequence>MSINHQASLVHNRSLVNRPGMTSVPYSSSSSDISASFYKNVFILSEMVHPTEDFRRHFREGMFDKPNTVGFIHVSHFLLTIHNAERFKKAVQWPIVCKKTEAQYRNNVKDYLNILSNENPNIGFPAILASHLLRAGGTKFTMIMWKLSQLVLYTYLKMECQKEVLLPPKMGSAKDLTKQFFTNVIENIESEIQKYDQEFSKIKEDFSLFAKEVADDIILSQSKIFETKKILGDLVSKAPVAVPIRKRLMDLDDDEIIELWKSNILNSQCCLRKKHAVLQDLESLSRDINNMITNILSESKVLDGNSVPRVNTSIITESNLPPEVQVLSSKLYMNNKIVLSTLLSLFCSILYQLRWHLKDNRLPDLSHQQLQVHAISEDTRSMCNLFHMLLTRMGCLSSEIQVRIHQKDKILDDSLKKNMVPDAYKVLFMPSPTIDLNSKQPGKVNALKLDLSPVEGMHKALFSRHKRKDDGTLESSKLRTNLLISRINFDDTISSITSDKQSSSSLRKITSKLNVSAIRGGGKYSRLFGSVINKNSSTRAHSSMMSIPSNSKANSTALMNTIGEIENVSGLSLDMTAKSLLNLTRETTDFFSRNSNQNEIKTMSNVPKRDNVFHFDTEVDSLKSISHMKVTKPSIADGTEVELSTDIKSTMLKSESHTKTRTRRSISDLVEKYRTLVERSTIESVHFESTTNSSKDE</sequence>
<dbReference type="GO" id="GO:1990498">
    <property type="term" value="C:mitotic spindle microtubule"/>
    <property type="evidence" value="ECO:0007669"/>
    <property type="project" value="TreeGrafter"/>
</dbReference>
<dbReference type="RefSeq" id="XP_015598899.1">
    <property type="nucleotide sequence ID" value="XM_015743413.2"/>
</dbReference>
<organism evidence="3 4">
    <name type="scientific">Cephus cinctus</name>
    <name type="common">Wheat stem sawfly</name>
    <dbReference type="NCBI Taxonomy" id="211228"/>
    <lineage>
        <taxon>Eukaryota</taxon>
        <taxon>Metazoa</taxon>
        <taxon>Ecdysozoa</taxon>
        <taxon>Arthropoda</taxon>
        <taxon>Hexapoda</taxon>
        <taxon>Insecta</taxon>
        <taxon>Pterygota</taxon>
        <taxon>Neoptera</taxon>
        <taxon>Endopterygota</taxon>
        <taxon>Hymenoptera</taxon>
        <taxon>Cephoidea</taxon>
        <taxon>Cephidae</taxon>
        <taxon>Cephus</taxon>
    </lineage>
</organism>
<evidence type="ECO:0000313" key="3">
    <source>
        <dbReference type="Proteomes" id="UP000694920"/>
    </source>
</evidence>
<proteinExistence type="predicted"/>
<evidence type="ECO:0000259" key="2">
    <source>
        <dbReference type="Pfam" id="PF14661"/>
    </source>
</evidence>
<dbReference type="PANTHER" id="PTHR16151:SF2">
    <property type="entry name" value="HAUS AUGMIN-LIKE COMPLEX SUBUNIT 6"/>
    <property type="match status" value="1"/>
</dbReference>
<feature type="coiled-coil region" evidence="1">
    <location>
        <begin position="178"/>
        <end position="205"/>
    </location>
</feature>
<name>A0AAJ7C1M9_CEPCN</name>
<dbReference type="Proteomes" id="UP000694920">
    <property type="component" value="Unplaced"/>
</dbReference>
<reference evidence="4" key="1">
    <citation type="submission" date="2025-08" db="UniProtKB">
        <authorList>
            <consortium name="RefSeq"/>
        </authorList>
    </citation>
    <scope>IDENTIFICATION</scope>
</reference>
<dbReference type="Pfam" id="PF14661">
    <property type="entry name" value="HAUS6_N"/>
    <property type="match status" value="1"/>
</dbReference>
<dbReference type="GO" id="GO:0070652">
    <property type="term" value="C:HAUS complex"/>
    <property type="evidence" value="ECO:0007669"/>
    <property type="project" value="InterPro"/>
</dbReference>
<keyword evidence="1" id="KW-0175">Coiled coil</keyword>